<dbReference type="InterPro" id="IPR029058">
    <property type="entry name" value="AB_hydrolase_fold"/>
</dbReference>
<dbReference type="Pfam" id="PF07859">
    <property type="entry name" value="Abhydrolase_3"/>
    <property type="match status" value="1"/>
</dbReference>
<dbReference type="InterPro" id="IPR033140">
    <property type="entry name" value="Lipase_GDXG_put_SER_AS"/>
</dbReference>
<dbReference type="Proteomes" id="UP000294003">
    <property type="component" value="Unassembled WGS sequence"/>
</dbReference>
<comment type="similarity">
    <text evidence="1">Belongs to the 'GDXG' lipolytic enzyme family.</text>
</comment>
<dbReference type="EMBL" id="QJNS01000018">
    <property type="protein sequence ID" value="RYO93372.1"/>
    <property type="molecule type" value="Genomic_DNA"/>
</dbReference>
<dbReference type="InterPro" id="IPR050300">
    <property type="entry name" value="GDXG_lipolytic_enzyme"/>
</dbReference>
<organism evidence="5 6">
    <name type="scientific">Monosporascus cannonballus</name>
    <dbReference type="NCBI Taxonomy" id="155416"/>
    <lineage>
        <taxon>Eukaryota</taxon>
        <taxon>Fungi</taxon>
        <taxon>Dikarya</taxon>
        <taxon>Ascomycota</taxon>
        <taxon>Pezizomycotina</taxon>
        <taxon>Sordariomycetes</taxon>
        <taxon>Xylariomycetidae</taxon>
        <taxon>Xylariales</taxon>
        <taxon>Xylariales incertae sedis</taxon>
        <taxon>Monosporascus</taxon>
    </lineage>
</organism>
<evidence type="ECO:0000256" key="3">
    <source>
        <dbReference type="PROSITE-ProRule" id="PRU10038"/>
    </source>
</evidence>
<evidence type="ECO:0000259" key="4">
    <source>
        <dbReference type="Pfam" id="PF07859"/>
    </source>
</evidence>
<evidence type="ECO:0000313" key="6">
    <source>
        <dbReference type="Proteomes" id="UP000294003"/>
    </source>
</evidence>
<feature type="domain" description="Alpha/beta hydrolase fold-3" evidence="4">
    <location>
        <begin position="14"/>
        <end position="181"/>
    </location>
</feature>
<keyword evidence="2" id="KW-0378">Hydrolase</keyword>
<feature type="active site" evidence="3">
    <location>
        <position position="63"/>
    </location>
</feature>
<name>A0ABY0HH81_9PEZI</name>
<accession>A0ABY0HH81</accession>
<gene>
    <name evidence="5" type="ORF">DL762_001071</name>
</gene>
<protein>
    <recommendedName>
        <fullName evidence="4">Alpha/beta hydrolase fold-3 domain-containing protein</fullName>
    </recommendedName>
</protein>
<dbReference type="InterPro" id="IPR013094">
    <property type="entry name" value="AB_hydrolase_3"/>
</dbReference>
<evidence type="ECO:0000313" key="5">
    <source>
        <dbReference type="EMBL" id="RYO93372.1"/>
    </source>
</evidence>
<sequence length="228" mass="25135">MGFASLLLLRSSPGSVVLCPEYRLCSLQGGRFPAALQDAVTTYAYLVNELQIPASDIVLSGDSAGGHLALGLLRYLNAHQDTLPEPAAMLLWSPWPDMITTVEVASKRPAIKVDHVALELIAWAYRKFLPRKETKIDRSDSYLSPNTAVIPTRIPIWVQWGSAEPLREDIEKFVQLQRSTSEEGCLGTYKIPHAPHDIFALAPLLGWKSEISKAVEEAIRFLDNGGSL</sequence>
<dbReference type="SUPFAM" id="SSF53474">
    <property type="entry name" value="alpha/beta-Hydrolases"/>
    <property type="match status" value="1"/>
</dbReference>
<dbReference type="PANTHER" id="PTHR48081">
    <property type="entry name" value="AB HYDROLASE SUPERFAMILY PROTEIN C4A8.06C"/>
    <property type="match status" value="1"/>
</dbReference>
<keyword evidence="6" id="KW-1185">Reference proteome</keyword>
<evidence type="ECO:0000256" key="2">
    <source>
        <dbReference type="ARBA" id="ARBA00022801"/>
    </source>
</evidence>
<dbReference type="Gene3D" id="3.40.50.1820">
    <property type="entry name" value="alpha/beta hydrolase"/>
    <property type="match status" value="1"/>
</dbReference>
<evidence type="ECO:0000256" key="1">
    <source>
        <dbReference type="ARBA" id="ARBA00010515"/>
    </source>
</evidence>
<proteinExistence type="inferred from homology"/>
<comment type="caution">
    <text evidence="5">The sequence shown here is derived from an EMBL/GenBank/DDBJ whole genome shotgun (WGS) entry which is preliminary data.</text>
</comment>
<dbReference type="PROSITE" id="PS01174">
    <property type="entry name" value="LIPASE_GDXG_SER"/>
    <property type="match status" value="1"/>
</dbReference>
<reference evidence="5 6" key="1">
    <citation type="submission" date="2018-06" db="EMBL/GenBank/DDBJ databases">
        <title>Complete Genomes of Monosporascus.</title>
        <authorList>
            <person name="Robinson A.J."/>
            <person name="Natvig D.O."/>
        </authorList>
    </citation>
    <scope>NUCLEOTIDE SEQUENCE [LARGE SCALE GENOMIC DNA]</scope>
    <source>
        <strain evidence="5 6">CBS 609.92</strain>
    </source>
</reference>
<dbReference type="PANTHER" id="PTHR48081:SF8">
    <property type="entry name" value="ALPHA_BETA HYDROLASE FOLD-3 DOMAIN-CONTAINING PROTEIN-RELATED"/>
    <property type="match status" value="1"/>
</dbReference>